<organism evidence="1 2">
    <name type="scientific">Mucilaginibacter polytrichastri</name>
    <dbReference type="NCBI Taxonomy" id="1302689"/>
    <lineage>
        <taxon>Bacteria</taxon>
        <taxon>Pseudomonadati</taxon>
        <taxon>Bacteroidota</taxon>
        <taxon>Sphingobacteriia</taxon>
        <taxon>Sphingobacteriales</taxon>
        <taxon>Sphingobacteriaceae</taxon>
        <taxon>Mucilaginibacter</taxon>
    </lineage>
</organism>
<dbReference type="Gene3D" id="1.25.40.380">
    <property type="entry name" value="Protein of unknown function DUF1810"/>
    <property type="match status" value="1"/>
</dbReference>
<gene>
    <name evidence="1" type="ORF">RG47T_4194</name>
</gene>
<dbReference type="STRING" id="1302689.RG47T_4194"/>
<name>A0A1Q6A3Y7_9SPHI</name>
<dbReference type="AlphaFoldDB" id="A0A1Q6A3Y7"/>
<sequence>MSSDNLKLFLDAQQRDYATALSEIKAGRERSHWIWYIFPQIGGLGFSEMSKRYAISDLPGAVAYLEHPVLGKRLKEIAGALLELKSNNANQVMGSPDDLKLRSSMTLFAQVPGSDPVFAAVIGKYFQGETDKATLQQL</sequence>
<dbReference type="RefSeq" id="WP_074491260.1">
    <property type="nucleotide sequence ID" value="NZ_FPAM01000009.1"/>
</dbReference>
<reference evidence="1 2" key="1">
    <citation type="submission" date="2016-11" db="EMBL/GenBank/DDBJ databases">
        <title>Whole Genome Sequencing of Mucilaginibacter polytrichastri RG4-7(T) isolated from the moss sample.</title>
        <authorList>
            <person name="Li Y."/>
        </authorList>
    </citation>
    <scope>NUCLEOTIDE SEQUENCE [LARGE SCALE GENOMIC DNA]</scope>
    <source>
        <strain evidence="1 2">RG4-7</strain>
    </source>
</reference>
<dbReference type="OrthoDB" id="9801870at2"/>
<dbReference type="Proteomes" id="UP000186720">
    <property type="component" value="Unassembled WGS sequence"/>
</dbReference>
<keyword evidence="2" id="KW-1185">Reference proteome</keyword>
<dbReference type="InterPro" id="IPR036287">
    <property type="entry name" value="Rv1873-like_sf"/>
</dbReference>
<evidence type="ECO:0000313" key="1">
    <source>
        <dbReference type="EMBL" id="OKS88716.1"/>
    </source>
</evidence>
<proteinExistence type="predicted"/>
<dbReference type="Pfam" id="PF08837">
    <property type="entry name" value="DUF1810"/>
    <property type="match status" value="1"/>
</dbReference>
<comment type="caution">
    <text evidence="1">The sequence shown here is derived from an EMBL/GenBank/DDBJ whole genome shotgun (WGS) entry which is preliminary data.</text>
</comment>
<dbReference type="EMBL" id="MPPL01000001">
    <property type="protein sequence ID" value="OKS88716.1"/>
    <property type="molecule type" value="Genomic_DNA"/>
</dbReference>
<evidence type="ECO:0000313" key="2">
    <source>
        <dbReference type="Proteomes" id="UP000186720"/>
    </source>
</evidence>
<dbReference type="InterPro" id="IPR014937">
    <property type="entry name" value="DUF1810"/>
</dbReference>
<evidence type="ECO:0008006" key="3">
    <source>
        <dbReference type="Google" id="ProtNLM"/>
    </source>
</evidence>
<dbReference type="SUPFAM" id="SSF140736">
    <property type="entry name" value="Rv1873-like"/>
    <property type="match status" value="1"/>
</dbReference>
<dbReference type="PIRSF" id="PIRSF008546">
    <property type="entry name" value="UCP008546"/>
    <property type="match status" value="1"/>
</dbReference>
<protein>
    <recommendedName>
        <fullName evidence="3">Calpastatin</fullName>
    </recommendedName>
</protein>
<accession>A0A1Q6A3Y7</accession>